<dbReference type="Pfam" id="PF26639">
    <property type="entry name" value="Het-6_barrel"/>
    <property type="match status" value="1"/>
</dbReference>
<organism evidence="2 3">
    <name type="scientific">Lophiostoma macrostomum CBS 122681</name>
    <dbReference type="NCBI Taxonomy" id="1314788"/>
    <lineage>
        <taxon>Eukaryota</taxon>
        <taxon>Fungi</taxon>
        <taxon>Dikarya</taxon>
        <taxon>Ascomycota</taxon>
        <taxon>Pezizomycotina</taxon>
        <taxon>Dothideomycetes</taxon>
        <taxon>Pleosporomycetidae</taxon>
        <taxon>Pleosporales</taxon>
        <taxon>Lophiostomataceae</taxon>
        <taxon>Lophiostoma</taxon>
    </lineage>
</organism>
<dbReference type="Pfam" id="PF06985">
    <property type="entry name" value="HET"/>
    <property type="match status" value="1"/>
</dbReference>
<dbReference type="OrthoDB" id="3798860at2759"/>
<name>A0A6A6SPE2_9PLEO</name>
<protein>
    <submittedName>
        <fullName evidence="2">HET-domain-containing protein</fullName>
    </submittedName>
</protein>
<accession>A0A6A6SPE2</accession>
<dbReference type="PANTHER" id="PTHR24148">
    <property type="entry name" value="ANKYRIN REPEAT DOMAIN-CONTAINING PROTEIN 39 HOMOLOG-RELATED"/>
    <property type="match status" value="1"/>
</dbReference>
<evidence type="ECO:0000259" key="1">
    <source>
        <dbReference type="Pfam" id="PF06985"/>
    </source>
</evidence>
<dbReference type="AlphaFoldDB" id="A0A6A6SPE2"/>
<dbReference type="PANTHER" id="PTHR24148:SF64">
    <property type="entry name" value="HETEROKARYON INCOMPATIBILITY DOMAIN-CONTAINING PROTEIN"/>
    <property type="match status" value="1"/>
</dbReference>
<dbReference type="InterPro" id="IPR010730">
    <property type="entry name" value="HET"/>
</dbReference>
<dbReference type="Proteomes" id="UP000799324">
    <property type="component" value="Unassembled WGS sequence"/>
</dbReference>
<feature type="domain" description="Heterokaryon incompatibility" evidence="1">
    <location>
        <begin position="53"/>
        <end position="251"/>
    </location>
</feature>
<evidence type="ECO:0000313" key="3">
    <source>
        <dbReference type="Proteomes" id="UP000799324"/>
    </source>
</evidence>
<dbReference type="InterPro" id="IPR052895">
    <property type="entry name" value="HetReg/Transcr_Mod"/>
</dbReference>
<evidence type="ECO:0000313" key="2">
    <source>
        <dbReference type="EMBL" id="KAF2649500.1"/>
    </source>
</evidence>
<reference evidence="2" key="1">
    <citation type="journal article" date="2020" name="Stud. Mycol.">
        <title>101 Dothideomycetes genomes: a test case for predicting lifestyles and emergence of pathogens.</title>
        <authorList>
            <person name="Haridas S."/>
            <person name="Albert R."/>
            <person name="Binder M."/>
            <person name="Bloem J."/>
            <person name="Labutti K."/>
            <person name="Salamov A."/>
            <person name="Andreopoulos B."/>
            <person name="Baker S."/>
            <person name="Barry K."/>
            <person name="Bills G."/>
            <person name="Bluhm B."/>
            <person name="Cannon C."/>
            <person name="Castanera R."/>
            <person name="Culley D."/>
            <person name="Daum C."/>
            <person name="Ezra D."/>
            <person name="Gonzalez J."/>
            <person name="Henrissat B."/>
            <person name="Kuo A."/>
            <person name="Liang C."/>
            <person name="Lipzen A."/>
            <person name="Lutzoni F."/>
            <person name="Magnuson J."/>
            <person name="Mondo S."/>
            <person name="Nolan M."/>
            <person name="Ohm R."/>
            <person name="Pangilinan J."/>
            <person name="Park H.-J."/>
            <person name="Ramirez L."/>
            <person name="Alfaro M."/>
            <person name="Sun H."/>
            <person name="Tritt A."/>
            <person name="Yoshinaga Y."/>
            <person name="Zwiers L.-H."/>
            <person name="Turgeon B."/>
            <person name="Goodwin S."/>
            <person name="Spatafora J."/>
            <person name="Crous P."/>
            <person name="Grigoriev I."/>
        </authorList>
    </citation>
    <scope>NUCLEOTIDE SEQUENCE</scope>
    <source>
        <strain evidence="2">CBS 122681</strain>
    </source>
</reference>
<sequence length="698" mass="80397">MDAPYEYQNFTLPREFRLLMICRDTLDESPRAPSVGYDSFELFTTTLDEAPQFQAVSYVWGSGDREVRLHFRQGGFLMITPRLANSLKELVKECSAGFLWIDQICINQEDEEDKAHQIPLMGDIYRLSAQVLVYLAPDLFPSVTIHNILAEASTDTMYTESIFTETRQRSLDYMRRAVAAYCDNDENRVSYDKIGSQLTRICNIRDQHEAQRPVSSGQLREQVVRETPYPWVFLYLFFKHPWFCRGWTVQEFVMAQKAIILTFGLSTEPTLLQAVLESADEEFYENPQLGCVPALFASQGSNRFVGVSTLRSNTLKNEQPSFAYVLDKVLSNSEVTVRQDSIYAFMAFLDKALQPPVDYSLSWMDLFNYVTTALARQPQSLFPLYYLQRESIRQWDGHESLPSWLPNWSEALSAKRSLKPSNLSRFCADMKRYHYHREHANALRLRVSGNVINSVEIIFAKSDHRSFDEDFGWLPEFLDFLRAMEREFDADIKLKKQHNSQGLLGVSKQVKRSGGSNDVAMRIIEGILRLSATEDFIIQLKTANDSSNNIQEDLSVFVRKQTDDILRDGLKLLIKKWHVFTSDEWAARSGYGRSRFRHSLPWDYTSKLRCHLEDLMLKPYRSNVFLSASGDFGYTYGSTVKGDLVCILHGSRVPVILRPANDSSDTTYKVIGWCYLDNAMFGEAVNWEEEEAQEFVLC</sequence>
<dbReference type="EMBL" id="MU004489">
    <property type="protein sequence ID" value="KAF2649500.1"/>
    <property type="molecule type" value="Genomic_DNA"/>
</dbReference>
<proteinExistence type="predicted"/>
<keyword evidence="3" id="KW-1185">Reference proteome</keyword>
<gene>
    <name evidence="2" type="ORF">K491DRAFT_762349</name>
</gene>